<keyword evidence="2" id="KW-0238">DNA-binding</keyword>
<dbReference type="EMBL" id="LNQM01000003">
    <property type="protein sequence ID" value="KSU76849.1"/>
    <property type="molecule type" value="Genomic_DNA"/>
</dbReference>
<dbReference type="OrthoDB" id="3197423at2"/>
<dbReference type="Pfam" id="PF00196">
    <property type="entry name" value="GerE"/>
    <property type="match status" value="1"/>
</dbReference>
<dbReference type="SMART" id="SM00421">
    <property type="entry name" value="HTH_LUXR"/>
    <property type="match status" value="1"/>
</dbReference>
<feature type="domain" description="HTH luxR-type" evidence="4">
    <location>
        <begin position="825"/>
        <end position="890"/>
    </location>
</feature>
<evidence type="ECO:0000313" key="5">
    <source>
        <dbReference type="EMBL" id="KSU76849.1"/>
    </source>
</evidence>
<dbReference type="InterPro" id="IPR041664">
    <property type="entry name" value="AAA_16"/>
</dbReference>
<dbReference type="RefSeq" id="WP_058267919.1">
    <property type="nucleotide sequence ID" value="NZ_FMAZ01000003.1"/>
</dbReference>
<dbReference type="SUPFAM" id="SSF46894">
    <property type="entry name" value="C-terminal effector domain of the bipartite response regulators"/>
    <property type="match status" value="1"/>
</dbReference>
<dbReference type="Gene3D" id="3.40.50.300">
    <property type="entry name" value="P-loop containing nucleotide triphosphate hydrolases"/>
    <property type="match status" value="1"/>
</dbReference>
<comment type="caution">
    <text evidence="5">The sequence shown here is derived from an EMBL/GenBank/DDBJ whole genome shotgun (WGS) entry which is preliminary data.</text>
</comment>
<dbReference type="GO" id="GO:0003677">
    <property type="term" value="F:DNA binding"/>
    <property type="evidence" value="ECO:0007669"/>
    <property type="project" value="UniProtKB-KW"/>
</dbReference>
<evidence type="ECO:0000256" key="3">
    <source>
        <dbReference type="ARBA" id="ARBA00023163"/>
    </source>
</evidence>
<evidence type="ECO:0000256" key="2">
    <source>
        <dbReference type="ARBA" id="ARBA00023125"/>
    </source>
</evidence>
<reference evidence="5 6" key="1">
    <citation type="journal article" date="2014" name="Arch. Microbiol.">
        <title>Arthrobacter enclensis sp. nov., isolated from sediment sample.</title>
        <authorList>
            <person name="Dastager S.G."/>
            <person name="Liu Q."/>
            <person name="Tang S.K."/>
            <person name="Krishnamurthi S."/>
            <person name="Lee J.C."/>
            <person name="Li W.J."/>
        </authorList>
    </citation>
    <scope>NUCLEOTIDE SEQUENCE [LARGE SCALE GENOMIC DNA]</scope>
    <source>
        <strain evidence="5 6">NIO-1008</strain>
    </source>
</reference>
<dbReference type="Gene3D" id="1.10.10.10">
    <property type="entry name" value="Winged helix-like DNA-binding domain superfamily/Winged helix DNA-binding domain"/>
    <property type="match status" value="1"/>
</dbReference>
<evidence type="ECO:0000259" key="4">
    <source>
        <dbReference type="PROSITE" id="PS50043"/>
    </source>
</evidence>
<dbReference type="Proteomes" id="UP000053199">
    <property type="component" value="Unassembled WGS sequence"/>
</dbReference>
<dbReference type="AlphaFoldDB" id="A0A0V8IQ94"/>
<name>A0A0V8IQ94_9MICC</name>
<dbReference type="PROSITE" id="PS00622">
    <property type="entry name" value="HTH_LUXR_1"/>
    <property type="match status" value="1"/>
</dbReference>
<dbReference type="PROSITE" id="PS50043">
    <property type="entry name" value="HTH_LUXR_2"/>
    <property type="match status" value="1"/>
</dbReference>
<dbReference type="InterPro" id="IPR000792">
    <property type="entry name" value="Tscrpt_reg_LuxR_C"/>
</dbReference>
<dbReference type="InterPro" id="IPR036388">
    <property type="entry name" value="WH-like_DNA-bd_sf"/>
</dbReference>
<gene>
    <name evidence="5" type="ORF">AS031_09650</name>
</gene>
<protein>
    <submittedName>
        <fullName evidence="5">LuxR family transcriptional regulator</fullName>
    </submittedName>
</protein>
<dbReference type="InterPro" id="IPR016032">
    <property type="entry name" value="Sig_transdc_resp-reg_C-effctor"/>
</dbReference>
<dbReference type="STRING" id="993070.AS031_09650"/>
<organism evidence="5 6">
    <name type="scientific">Pseudarthrobacter enclensis</name>
    <dbReference type="NCBI Taxonomy" id="993070"/>
    <lineage>
        <taxon>Bacteria</taxon>
        <taxon>Bacillati</taxon>
        <taxon>Actinomycetota</taxon>
        <taxon>Actinomycetes</taxon>
        <taxon>Micrococcales</taxon>
        <taxon>Micrococcaceae</taxon>
        <taxon>Pseudarthrobacter</taxon>
    </lineage>
</organism>
<evidence type="ECO:0000256" key="1">
    <source>
        <dbReference type="ARBA" id="ARBA00023015"/>
    </source>
</evidence>
<sequence>MTGVLASETLVGRSGVLAAVADCLLDRNGPGVLLLGDAGLGKTALVNAVIHELGHRVRPFRVFAGATLSGVPFAALAPLLTTLTPQQINEPLSVLKAVTAALSPSRGPESVAPVLVVEDAQHLDEGSVAVLAQLTAAETAKVVFVCRPHPAPPAEIFSMWSEGLLDRFDLQPLSGEDVDQLCTQVLGSPAVPTAAAVLRKASGGNPMFLLELIEHARSDGQLVCRNGAWMLTSELRGNSLRLVDLVRNQIVHLDTAQREALDTIAVAEPVPLDVLRQATDHYAVDELQEMRLIAIDADDGQHVRLAQPLVGEVLRQIVPAARSLRIRQHILELLDSRPQTMDGLLRYVSWGLEAGARIPDRDILEAAQLANRLFIPSYVERVAGAIRDPALKLAARVEVARAKWYRGDIRGTAWEIGGIVERTNDPSTLRQVSMLAAQLARRQGAGAGAVKQAAYEWEAALARLAESPRGIDPAELELGRLGSRLLVLEGMQAEGRHVETERELRQILQRTEDGETRLLAGTLLAEAMAVTGQPLSALQVLADVRDILDTAGHWGLQHNGFFQRRYILALMHAGEFTVLEEYLRNHVSQAPNSLIYDGGMLHFSAGSVDLRRGNLAAALPCLRQSVSMLRVSDLQSDLPDAVAAAAYAASLLKFREVAASCSQDYEALLREGLEASLLGRAYAAMARLQQVGLRPTLARLMSLADMAAANGAVGPEIDILVLVLRAGDLSVVRRLNSLAETSEGRTAEFAFSYTQALEAKDAAALMALSESAAREGLELAAADYAGHALRILETRGDKARQLEAQRLLKRRTAALGKAPAATTQGMPDLSKLTRREQEIVALVQTGSSNRDIALSLGLSLRTVEGHLYRMFAKLGISDREKLINGRHGPENTA</sequence>
<proteinExistence type="predicted"/>
<evidence type="ECO:0000313" key="6">
    <source>
        <dbReference type="Proteomes" id="UP000053199"/>
    </source>
</evidence>
<dbReference type="PANTHER" id="PTHR44688:SF16">
    <property type="entry name" value="DNA-BINDING TRANSCRIPTIONAL ACTIVATOR DEVR_DOSR"/>
    <property type="match status" value="1"/>
</dbReference>
<dbReference type="PANTHER" id="PTHR44688">
    <property type="entry name" value="DNA-BINDING TRANSCRIPTIONAL ACTIVATOR DEVR_DOSR"/>
    <property type="match status" value="1"/>
</dbReference>
<accession>A0A0V8IQ94</accession>
<dbReference type="Pfam" id="PF13191">
    <property type="entry name" value="AAA_16"/>
    <property type="match status" value="1"/>
</dbReference>
<dbReference type="InterPro" id="IPR027417">
    <property type="entry name" value="P-loop_NTPase"/>
</dbReference>
<keyword evidence="6" id="KW-1185">Reference proteome</keyword>
<dbReference type="SUPFAM" id="SSF52540">
    <property type="entry name" value="P-loop containing nucleoside triphosphate hydrolases"/>
    <property type="match status" value="1"/>
</dbReference>
<dbReference type="GO" id="GO:0006355">
    <property type="term" value="P:regulation of DNA-templated transcription"/>
    <property type="evidence" value="ECO:0007669"/>
    <property type="project" value="InterPro"/>
</dbReference>
<keyword evidence="1" id="KW-0805">Transcription regulation</keyword>
<dbReference type="PRINTS" id="PR00038">
    <property type="entry name" value="HTHLUXR"/>
</dbReference>
<dbReference type="CDD" id="cd06170">
    <property type="entry name" value="LuxR_C_like"/>
    <property type="match status" value="1"/>
</dbReference>
<keyword evidence="3" id="KW-0804">Transcription</keyword>